<dbReference type="InterPro" id="IPR055323">
    <property type="entry name" value="C57A10.07/YOR238W"/>
</dbReference>
<reference evidence="1 2" key="1">
    <citation type="submission" date="2024-11" db="EMBL/GenBank/DDBJ databases">
        <title>A near-complete genome assembly of Cinchona calisaya.</title>
        <authorList>
            <person name="Lian D.C."/>
            <person name="Zhao X.W."/>
            <person name="Wei L."/>
        </authorList>
    </citation>
    <scope>NUCLEOTIDE SEQUENCE [LARGE SCALE GENOMIC DNA]</scope>
    <source>
        <tissue evidence="1">Nenye</tissue>
    </source>
</reference>
<dbReference type="Proteomes" id="UP001630127">
    <property type="component" value="Unassembled WGS sequence"/>
</dbReference>
<dbReference type="AlphaFoldDB" id="A0ABD2Z319"/>
<dbReference type="PANTHER" id="PTHR28110">
    <property type="entry name" value="TRANSMEMBRANE PROTEIN"/>
    <property type="match status" value="1"/>
</dbReference>
<comment type="caution">
    <text evidence="1">The sequence shown here is derived from an EMBL/GenBank/DDBJ whole genome shotgun (WGS) entry which is preliminary data.</text>
</comment>
<name>A0ABD2Z319_9GENT</name>
<proteinExistence type="predicted"/>
<protein>
    <submittedName>
        <fullName evidence="1">Uncharacterized protein</fullName>
    </submittedName>
</protein>
<evidence type="ECO:0000313" key="2">
    <source>
        <dbReference type="Proteomes" id="UP001630127"/>
    </source>
</evidence>
<accession>A0ABD2Z319</accession>
<gene>
    <name evidence="1" type="ORF">ACH5RR_026543</name>
</gene>
<dbReference type="EMBL" id="JBJUIK010000011">
    <property type="protein sequence ID" value="KAL3513826.1"/>
    <property type="molecule type" value="Genomic_DNA"/>
</dbReference>
<organism evidence="1 2">
    <name type="scientific">Cinchona calisaya</name>
    <dbReference type="NCBI Taxonomy" id="153742"/>
    <lineage>
        <taxon>Eukaryota</taxon>
        <taxon>Viridiplantae</taxon>
        <taxon>Streptophyta</taxon>
        <taxon>Embryophyta</taxon>
        <taxon>Tracheophyta</taxon>
        <taxon>Spermatophyta</taxon>
        <taxon>Magnoliopsida</taxon>
        <taxon>eudicotyledons</taxon>
        <taxon>Gunneridae</taxon>
        <taxon>Pentapetalae</taxon>
        <taxon>asterids</taxon>
        <taxon>lamiids</taxon>
        <taxon>Gentianales</taxon>
        <taxon>Rubiaceae</taxon>
        <taxon>Cinchonoideae</taxon>
        <taxon>Cinchoneae</taxon>
        <taxon>Cinchona</taxon>
    </lineage>
</organism>
<evidence type="ECO:0000313" key="1">
    <source>
        <dbReference type="EMBL" id="KAL3513826.1"/>
    </source>
</evidence>
<sequence>MHSVIKMDPLLQYSTFADSIYQLATFNQDSDCPTVAAKGKWRGVGGSVTVSGSELEDGLTYFVSGNPDSCLNGMSLTVEVVVGYDFKEERFVNLHRCAISFPDTRFFYSGTPSLQTSREAALKGEALVRTQFHDDPYGWVFRFSSS</sequence>
<dbReference type="PANTHER" id="PTHR28110:SF1">
    <property type="entry name" value="TRANSMEMBRANE PROTEIN"/>
    <property type="match status" value="1"/>
</dbReference>
<keyword evidence="2" id="KW-1185">Reference proteome</keyword>